<keyword evidence="3" id="KW-1185">Reference proteome</keyword>
<dbReference type="AlphaFoldDB" id="A0AAW1N6Z3"/>
<dbReference type="Proteomes" id="UP001443914">
    <property type="component" value="Unassembled WGS sequence"/>
</dbReference>
<gene>
    <name evidence="2" type="ORF">RND81_01G109500</name>
</gene>
<dbReference type="EMBL" id="JBDFQZ010000001">
    <property type="protein sequence ID" value="KAK9756616.1"/>
    <property type="molecule type" value="Genomic_DNA"/>
</dbReference>
<feature type="transmembrane region" description="Helical" evidence="1">
    <location>
        <begin position="12"/>
        <end position="30"/>
    </location>
</feature>
<evidence type="ECO:0000313" key="2">
    <source>
        <dbReference type="EMBL" id="KAK9756616.1"/>
    </source>
</evidence>
<proteinExistence type="predicted"/>
<comment type="caution">
    <text evidence="2">The sequence shown here is derived from an EMBL/GenBank/DDBJ whole genome shotgun (WGS) entry which is preliminary data.</text>
</comment>
<evidence type="ECO:0000313" key="3">
    <source>
        <dbReference type="Proteomes" id="UP001443914"/>
    </source>
</evidence>
<keyword evidence="1" id="KW-1133">Transmembrane helix</keyword>
<organism evidence="2 3">
    <name type="scientific">Saponaria officinalis</name>
    <name type="common">Common soapwort</name>
    <name type="synonym">Lychnis saponaria</name>
    <dbReference type="NCBI Taxonomy" id="3572"/>
    <lineage>
        <taxon>Eukaryota</taxon>
        <taxon>Viridiplantae</taxon>
        <taxon>Streptophyta</taxon>
        <taxon>Embryophyta</taxon>
        <taxon>Tracheophyta</taxon>
        <taxon>Spermatophyta</taxon>
        <taxon>Magnoliopsida</taxon>
        <taxon>eudicotyledons</taxon>
        <taxon>Gunneridae</taxon>
        <taxon>Pentapetalae</taxon>
        <taxon>Caryophyllales</taxon>
        <taxon>Caryophyllaceae</taxon>
        <taxon>Caryophylleae</taxon>
        <taxon>Saponaria</taxon>
    </lineage>
</organism>
<name>A0AAW1N6Z3_SAPOF</name>
<keyword evidence="1" id="KW-0812">Transmembrane</keyword>
<evidence type="ECO:0000256" key="1">
    <source>
        <dbReference type="SAM" id="Phobius"/>
    </source>
</evidence>
<sequence length="45" mass="4927">MKGDTMVRKLAMAAKYGVFPASMIAAFVYSPPDYVKPKRSITSSN</sequence>
<protein>
    <submittedName>
        <fullName evidence="2">Uncharacterized protein</fullName>
    </submittedName>
</protein>
<accession>A0AAW1N6Z3</accession>
<keyword evidence="1" id="KW-0472">Membrane</keyword>
<reference evidence="2" key="1">
    <citation type="submission" date="2024-03" db="EMBL/GenBank/DDBJ databases">
        <title>WGS assembly of Saponaria officinalis var. Norfolk2.</title>
        <authorList>
            <person name="Jenkins J."/>
            <person name="Shu S."/>
            <person name="Grimwood J."/>
            <person name="Barry K."/>
            <person name="Goodstein D."/>
            <person name="Schmutz J."/>
            <person name="Leebens-Mack J."/>
            <person name="Osbourn A."/>
        </authorList>
    </citation>
    <scope>NUCLEOTIDE SEQUENCE [LARGE SCALE GENOMIC DNA]</scope>
    <source>
        <strain evidence="2">JIC</strain>
    </source>
</reference>